<dbReference type="Gene3D" id="1.10.443.10">
    <property type="entry name" value="Intergrase catalytic core"/>
    <property type="match status" value="1"/>
</dbReference>
<dbReference type="PANTHER" id="PTHR30349">
    <property type="entry name" value="PHAGE INTEGRASE-RELATED"/>
    <property type="match status" value="1"/>
</dbReference>
<keyword evidence="2" id="KW-0233">DNA recombination</keyword>
<protein>
    <recommendedName>
        <fullName evidence="6">Tyr recombinase domain-containing protein</fullName>
    </recommendedName>
</protein>
<dbReference type="GO" id="GO:0003677">
    <property type="term" value="F:DNA binding"/>
    <property type="evidence" value="ECO:0007669"/>
    <property type="project" value="UniProtKB-KW"/>
</dbReference>
<evidence type="ECO:0000259" key="3">
    <source>
        <dbReference type="PROSITE" id="PS51898"/>
    </source>
</evidence>
<dbReference type="PROSITE" id="PS51900">
    <property type="entry name" value="CB"/>
    <property type="match status" value="1"/>
</dbReference>
<dbReference type="InterPro" id="IPR002104">
    <property type="entry name" value="Integrase_catalytic"/>
</dbReference>
<feature type="domain" description="Tyr recombinase" evidence="3">
    <location>
        <begin position="110"/>
        <end position="307"/>
    </location>
</feature>
<evidence type="ECO:0000259" key="4">
    <source>
        <dbReference type="PROSITE" id="PS51900"/>
    </source>
</evidence>
<dbReference type="Pfam" id="PF00589">
    <property type="entry name" value="Phage_integrase"/>
    <property type="match status" value="1"/>
</dbReference>
<dbReference type="InterPro" id="IPR044068">
    <property type="entry name" value="CB"/>
</dbReference>
<feature type="domain" description="Core-binding (CB)" evidence="4">
    <location>
        <begin position="1"/>
        <end position="88"/>
    </location>
</feature>
<organism evidence="5">
    <name type="scientific">marine sediment metagenome</name>
    <dbReference type="NCBI Taxonomy" id="412755"/>
    <lineage>
        <taxon>unclassified sequences</taxon>
        <taxon>metagenomes</taxon>
        <taxon>ecological metagenomes</taxon>
    </lineage>
</organism>
<dbReference type="GO" id="GO:0015074">
    <property type="term" value="P:DNA integration"/>
    <property type="evidence" value="ECO:0007669"/>
    <property type="project" value="InterPro"/>
</dbReference>
<name>X1HEW7_9ZZZZ</name>
<dbReference type="AlphaFoldDB" id="X1HEW7"/>
<dbReference type="CDD" id="cd00397">
    <property type="entry name" value="DNA_BRE_C"/>
    <property type="match status" value="1"/>
</dbReference>
<reference evidence="5" key="1">
    <citation type="journal article" date="2014" name="Front. Microbiol.">
        <title>High frequency of phylogenetically diverse reductive dehalogenase-homologous genes in deep subseafloor sedimentary metagenomes.</title>
        <authorList>
            <person name="Kawai M."/>
            <person name="Futagami T."/>
            <person name="Toyoda A."/>
            <person name="Takaki Y."/>
            <person name="Nishi S."/>
            <person name="Hori S."/>
            <person name="Arai W."/>
            <person name="Tsubouchi T."/>
            <person name="Morono Y."/>
            <person name="Uchiyama I."/>
            <person name="Ito T."/>
            <person name="Fujiyama A."/>
            <person name="Inagaki F."/>
            <person name="Takami H."/>
        </authorList>
    </citation>
    <scope>NUCLEOTIDE SEQUENCE</scope>
    <source>
        <strain evidence="5">Expedition CK06-06</strain>
    </source>
</reference>
<accession>X1HEW7</accession>
<comment type="caution">
    <text evidence="5">The sequence shown here is derived from an EMBL/GenBank/DDBJ whole genome shotgun (WGS) entry which is preliminary data.</text>
</comment>
<dbReference type="InterPro" id="IPR013762">
    <property type="entry name" value="Integrase-like_cat_sf"/>
</dbReference>
<evidence type="ECO:0000256" key="1">
    <source>
        <dbReference type="ARBA" id="ARBA00023125"/>
    </source>
</evidence>
<dbReference type="InterPro" id="IPR050090">
    <property type="entry name" value="Tyrosine_recombinase_XerCD"/>
</dbReference>
<gene>
    <name evidence="5" type="ORF">S03H2_11742</name>
</gene>
<sequence>MSKVKNFLESYDNIGTRRNLSNTIKLFFGSIYEEATPENLDEMAEKYFSTERDYEKDIRNFLQSLNGSAPLTIRLKLSSIKTFLIENEVELSLKFWRMTNRKIKGSRALTLDRISTTSEFKKILLHMSIQGKALYLILESSGMRIGELLKSNIDDLYLNEEPVRIQIRGEITKTGNSRHAFFSSEAKEAVTEWLKVREDYLRAAIGKSHLYNKVSDDPRLFPFNSSTAYCLWKNALHKAGLNGRDKSTNREKLHPHVLRKFFRTRLATVIPVDIVEALMGHEGYLAEVYRKYTVEDLAKFYLKGEPALLVFTD</sequence>
<evidence type="ECO:0008006" key="6">
    <source>
        <dbReference type="Google" id="ProtNLM"/>
    </source>
</evidence>
<keyword evidence="1" id="KW-0238">DNA-binding</keyword>
<dbReference type="GO" id="GO:0006310">
    <property type="term" value="P:DNA recombination"/>
    <property type="evidence" value="ECO:0007669"/>
    <property type="project" value="UniProtKB-KW"/>
</dbReference>
<dbReference type="PROSITE" id="PS51898">
    <property type="entry name" value="TYR_RECOMBINASE"/>
    <property type="match status" value="1"/>
</dbReference>
<dbReference type="InterPro" id="IPR011010">
    <property type="entry name" value="DNA_brk_join_enz"/>
</dbReference>
<evidence type="ECO:0000313" key="5">
    <source>
        <dbReference type="EMBL" id="GAH43843.1"/>
    </source>
</evidence>
<evidence type="ECO:0000256" key="2">
    <source>
        <dbReference type="ARBA" id="ARBA00023172"/>
    </source>
</evidence>
<feature type="non-terminal residue" evidence="5">
    <location>
        <position position="313"/>
    </location>
</feature>
<proteinExistence type="predicted"/>
<dbReference type="PANTHER" id="PTHR30349:SF41">
    <property type="entry name" value="INTEGRASE_RECOMBINASE PROTEIN MJ0367-RELATED"/>
    <property type="match status" value="1"/>
</dbReference>
<dbReference type="EMBL" id="BARU01005981">
    <property type="protein sequence ID" value="GAH43843.1"/>
    <property type="molecule type" value="Genomic_DNA"/>
</dbReference>
<dbReference type="SUPFAM" id="SSF56349">
    <property type="entry name" value="DNA breaking-rejoining enzymes"/>
    <property type="match status" value="1"/>
</dbReference>